<name>A0A0F9MTK0_9ZZZZ</name>
<protein>
    <submittedName>
        <fullName evidence="1">Uncharacterized protein</fullName>
    </submittedName>
</protein>
<comment type="caution">
    <text evidence="1">The sequence shown here is derived from an EMBL/GenBank/DDBJ whole genome shotgun (WGS) entry which is preliminary data.</text>
</comment>
<gene>
    <name evidence="1" type="ORF">LCGC14_1344710</name>
</gene>
<reference evidence="1" key="1">
    <citation type="journal article" date="2015" name="Nature">
        <title>Complex archaea that bridge the gap between prokaryotes and eukaryotes.</title>
        <authorList>
            <person name="Spang A."/>
            <person name="Saw J.H."/>
            <person name="Jorgensen S.L."/>
            <person name="Zaremba-Niedzwiedzka K."/>
            <person name="Martijn J."/>
            <person name="Lind A.E."/>
            <person name="van Eijk R."/>
            <person name="Schleper C."/>
            <person name="Guy L."/>
            <person name="Ettema T.J."/>
        </authorList>
    </citation>
    <scope>NUCLEOTIDE SEQUENCE</scope>
</reference>
<sequence length="107" mass="12703">MCEIILEAFSKMFINNTNNIVKWSSRTMKDLKGEKIDGAITYNLEEIQNIPDIIEFVKLLIERNEYVKLLKENLDKEYIRNIDIIKLLNKIKKGKKINKVKINKNNY</sequence>
<proteinExistence type="predicted"/>
<dbReference type="EMBL" id="LAZR01008259">
    <property type="protein sequence ID" value="KKM79965.1"/>
    <property type="molecule type" value="Genomic_DNA"/>
</dbReference>
<organism evidence="1">
    <name type="scientific">marine sediment metagenome</name>
    <dbReference type="NCBI Taxonomy" id="412755"/>
    <lineage>
        <taxon>unclassified sequences</taxon>
        <taxon>metagenomes</taxon>
        <taxon>ecological metagenomes</taxon>
    </lineage>
</organism>
<evidence type="ECO:0000313" key="1">
    <source>
        <dbReference type="EMBL" id="KKM79965.1"/>
    </source>
</evidence>
<accession>A0A0F9MTK0</accession>
<dbReference type="AlphaFoldDB" id="A0A0F9MTK0"/>